<comment type="subunit">
    <text evidence="4">Acetyl-CoA carboxylase is a heterohexamer of biotin carboxyl carrier protein, biotin carboxylase and the two subunits of carboxyl transferase in a 2:2 complex.</text>
</comment>
<sequence length="670" mass="73106">MFNKILIANRGEIACRVIKTARALGVRTVAVYSDADVQAQHVLLADEAVHIGPAPSRESYLLIDKVIAAAVSTGAEAIHPGYGFLSENAEFARACAKANIVFIGPPIGAIEAMGSKSAAKQIMEKAGVPLVPGYHGADQNPEILRKTAEDMGYPVLLKAVAGGGGKGMRVVWQASELDEAIKAARREGENAFGNGDLLVEKYLTKPRHVEIQVFCDQHGNGVYLAERDCSIQRRHQKVIEEAPAPGLSETTRQAMGEAAVQAAQAINYVGAGTVEFLYDEDGSFYFMEMNTRLQVEHPVTEMITGQDLVEWQLRVAAGAPLPLTQEQISINGHALEVRIYAEDPEQDFLPATGTLTYLKTPTESRHVRVDTGVVQGDEVSMYYDPMIAKLIVWDVDRASAIRRMVKALEDYRIGGLTTNVSFLRRLANHPAFVAADLDTGFITHHEADLFPAQSVHAAELPILAAFIANQALRRHRSGDDDPWSCLDDWRLNASPRQAIELVQQEESTHFELVPEGKGGFDIHRMAAPGEASASLGHIQGQVGIDEATVVLNEHRFTLGYHLATKPEGQELSLFWQGERHVFLCQPTPNFGTREQDAHGLTAPMNGTMVALLVEPGQRVEANTPLLVMEAMKMEHSIRAPKDGVVNAFYFQPGETVSAGAELVDFEEAKA</sequence>
<dbReference type="InterPro" id="IPR013815">
    <property type="entry name" value="ATP_grasp_subdomain_1"/>
</dbReference>
<comment type="pathway">
    <text evidence="3">Lipid metabolism; malonyl-CoA biosynthesis; malonyl-CoA from acetyl-CoA: step 1/1.</text>
</comment>
<keyword evidence="6" id="KW-0436">Ligase</keyword>
<feature type="domain" description="ATP-grasp" evidence="15">
    <location>
        <begin position="120"/>
        <end position="317"/>
    </location>
</feature>
<dbReference type="EMBL" id="CP101717">
    <property type="protein sequence ID" value="WLD59377.1"/>
    <property type="molecule type" value="Genomic_DNA"/>
</dbReference>
<dbReference type="InterPro" id="IPR050856">
    <property type="entry name" value="Biotin_carboxylase_complex"/>
</dbReference>
<dbReference type="RefSeq" id="WP_304996669.1">
    <property type="nucleotide sequence ID" value="NZ_CP101717.1"/>
</dbReference>
<evidence type="ECO:0000256" key="7">
    <source>
        <dbReference type="ARBA" id="ARBA00022741"/>
    </source>
</evidence>
<dbReference type="FunFam" id="2.40.50.100:FF:000003">
    <property type="entry name" value="Acetyl-CoA carboxylase biotin carboxyl carrier protein"/>
    <property type="match status" value="1"/>
</dbReference>
<dbReference type="InterPro" id="IPR005481">
    <property type="entry name" value="BC-like_N"/>
</dbReference>
<dbReference type="PANTHER" id="PTHR18866:SF33">
    <property type="entry name" value="METHYLCROTONOYL-COA CARBOXYLASE SUBUNIT ALPHA, MITOCHONDRIAL-RELATED"/>
    <property type="match status" value="1"/>
</dbReference>
<dbReference type="InterPro" id="IPR011761">
    <property type="entry name" value="ATP-grasp"/>
</dbReference>
<name>A0AB38YJ74_9GAMM</name>
<dbReference type="InterPro" id="IPR001882">
    <property type="entry name" value="Biotin_BS"/>
</dbReference>
<accession>A0AB38YJ74</accession>
<evidence type="ECO:0000256" key="2">
    <source>
        <dbReference type="ARBA" id="ARBA00003761"/>
    </source>
</evidence>
<dbReference type="FunFam" id="3.30.1490.20:FF:000003">
    <property type="entry name" value="acetyl-CoA carboxylase isoform X1"/>
    <property type="match status" value="1"/>
</dbReference>
<dbReference type="FunFam" id="3.30.470.20:FF:000028">
    <property type="entry name" value="Methylcrotonoyl-CoA carboxylase subunit alpha, mitochondrial"/>
    <property type="match status" value="1"/>
</dbReference>
<evidence type="ECO:0000256" key="10">
    <source>
        <dbReference type="ARBA" id="ARBA00023267"/>
    </source>
</evidence>
<dbReference type="PROSITE" id="PS00188">
    <property type="entry name" value="BIOTIN"/>
    <property type="match status" value="1"/>
</dbReference>
<dbReference type="Gene3D" id="3.30.470.20">
    <property type="entry name" value="ATP-grasp fold, B domain"/>
    <property type="match status" value="1"/>
</dbReference>
<reference evidence="17" key="1">
    <citation type="submission" date="2022-07" db="EMBL/GenBank/DDBJ databases">
        <title>Complete genome sequence of Salinispirillum sp. LH10-3-1 capable of multiple carbohydrate inversion isolated from a soda lake.</title>
        <authorList>
            <person name="Liu J."/>
            <person name="Zhai Y."/>
            <person name="Zhang H."/>
            <person name="Yang H."/>
            <person name="Qu J."/>
            <person name="Li J."/>
        </authorList>
    </citation>
    <scope>NUCLEOTIDE SEQUENCE</scope>
    <source>
        <strain evidence="17">LH 10-3-1</strain>
    </source>
</reference>
<dbReference type="SMART" id="SM00878">
    <property type="entry name" value="Biotin_carb_C"/>
    <property type="match status" value="1"/>
</dbReference>
<evidence type="ECO:0000256" key="13">
    <source>
        <dbReference type="PROSITE-ProRule" id="PRU00409"/>
    </source>
</evidence>
<dbReference type="GO" id="GO:0005524">
    <property type="term" value="F:ATP binding"/>
    <property type="evidence" value="ECO:0007669"/>
    <property type="project" value="UniProtKB-UniRule"/>
</dbReference>
<dbReference type="Pfam" id="PF02786">
    <property type="entry name" value="CPSase_L_D2"/>
    <property type="match status" value="1"/>
</dbReference>
<dbReference type="Pfam" id="PF02785">
    <property type="entry name" value="Biotin_carb_C"/>
    <property type="match status" value="1"/>
</dbReference>
<evidence type="ECO:0000256" key="9">
    <source>
        <dbReference type="ARBA" id="ARBA00022946"/>
    </source>
</evidence>
<evidence type="ECO:0000259" key="15">
    <source>
        <dbReference type="PROSITE" id="PS50975"/>
    </source>
</evidence>
<dbReference type="InterPro" id="IPR011053">
    <property type="entry name" value="Single_hybrid_motif"/>
</dbReference>
<dbReference type="Gene3D" id="3.30.700.40">
    <property type="match status" value="1"/>
</dbReference>
<feature type="domain" description="Lipoyl-binding" evidence="14">
    <location>
        <begin position="591"/>
        <end position="666"/>
    </location>
</feature>
<dbReference type="PROSITE" id="PS00867">
    <property type="entry name" value="CPSASE_2"/>
    <property type="match status" value="1"/>
</dbReference>
<dbReference type="SUPFAM" id="SSF51246">
    <property type="entry name" value="Rudiment single hybrid motif"/>
    <property type="match status" value="1"/>
</dbReference>
<protein>
    <recommendedName>
        <fullName evidence="5">Biotin carboxylase</fullName>
    </recommendedName>
    <alternativeName>
        <fullName evidence="11">Acetyl-coenzyme A carboxylase biotin carboxylase subunit A</fullName>
    </alternativeName>
</protein>
<dbReference type="PROSITE" id="PS50968">
    <property type="entry name" value="BIOTINYL_LIPOYL"/>
    <property type="match status" value="1"/>
</dbReference>
<evidence type="ECO:0000256" key="4">
    <source>
        <dbReference type="ARBA" id="ARBA00011750"/>
    </source>
</evidence>
<dbReference type="PANTHER" id="PTHR18866">
    <property type="entry name" value="CARBOXYLASE:PYRUVATE/ACETYL-COA/PROPIONYL-COA CARBOXYLASE"/>
    <property type="match status" value="1"/>
</dbReference>
<evidence type="ECO:0000256" key="8">
    <source>
        <dbReference type="ARBA" id="ARBA00022840"/>
    </source>
</evidence>
<proteinExistence type="predicted"/>
<dbReference type="InterPro" id="IPR000089">
    <property type="entry name" value="Biotin_lipoyl"/>
</dbReference>
<dbReference type="Gene3D" id="3.40.50.20">
    <property type="match status" value="1"/>
</dbReference>
<dbReference type="Gene3D" id="3.30.1490.20">
    <property type="entry name" value="ATP-grasp fold, A domain"/>
    <property type="match status" value="1"/>
</dbReference>
<dbReference type="CDD" id="cd06850">
    <property type="entry name" value="biotinyl_domain"/>
    <property type="match status" value="1"/>
</dbReference>
<dbReference type="NCBIfam" id="NF006367">
    <property type="entry name" value="PRK08591.1"/>
    <property type="match status" value="1"/>
</dbReference>
<evidence type="ECO:0000313" key="17">
    <source>
        <dbReference type="EMBL" id="WLD59377.1"/>
    </source>
</evidence>
<feature type="domain" description="Biotin carboxylation" evidence="16">
    <location>
        <begin position="1"/>
        <end position="447"/>
    </location>
</feature>
<dbReference type="SUPFAM" id="SSF56059">
    <property type="entry name" value="Glutathione synthetase ATP-binding domain-like"/>
    <property type="match status" value="1"/>
</dbReference>
<gene>
    <name evidence="17" type="ORF">NFC81_06260</name>
</gene>
<evidence type="ECO:0000256" key="11">
    <source>
        <dbReference type="ARBA" id="ARBA00033786"/>
    </source>
</evidence>
<dbReference type="Pfam" id="PF00364">
    <property type="entry name" value="Biotin_lipoyl"/>
    <property type="match status" value="1"/>
</dbReference>
<evidence type="ECO:0000256" key="5">
    <source>
        <dbReference type="ARBA" id="ARBA00017242"/>
    </source>
</evidence>
<dbReference type="InterPro" id="IPR011054">
    <property type="entry name" value="Rudment_hybrid_motif"/>
</dbReference>
<keyword evidence="7 13" id="KW-0547">Nucleotide-binding</keyword>
<comment type="function">
    <text evidence="2">This protein is a component of the acetyl coenzyme A carboxylase complex; first, biotin carboxylase catalyzes the carboxylation of the carrier protein and then the transcarboxylase transfers the carboxyl group to form malonyl-CoA.</text>
</comment>
<dbReference type="AlphaFoldDB" id="A0AB38YJ74"/>
<evidence type="ECO:0000259" key="16">
    <source>
        <dbReference type="PROSITE" id="PS50979"/>
    </source>
</evidence>
<dbReference type="Gene3D" id="2.40.50.100">
    <property type="match status" value="1"/>
</dbReference>
<dbReference type="InterPro" id="IPR011764">
    <property type="entry name" value="Biotin_carboxylation_dom"/>
</dbReference>
<evidence type="ECO:0000259" key="14">
    <source>
        <dbReference type="PROSITE" id="PS50968"/>
    </source>
</evidence>
<dbReference type="InterPro" id="IPR016185">
    <property type="entry name" value="PreATP-grasp_dom_sf"/>
</dbReference>
<comment type="catalytic activity">
    <reaction evidence="12">
        <text>N(6)-biotinyl-L-lysyl-[protein] + hydrogencarbonate + ATP = N(6)-carboxybiotinyl-L-lysyl-[protein] + ADP + phosphate + H(+)</text>
        <dbReference type="Rhea" id="RHEA:13501"/>
        <dbReference type="Rhea" id="RHEA-COMP:10505"/>
        <dbReference type="Rhea" id="RHEA-COMP:10506"/>
        <dbReference type="ChEBI" id="CHEBI:15378"/>
        <dbReference type="ChEBI" id="CHEBI:17544"/>
        <dbReference type="ChEBI" id="CHEBI:30616"/>
        <dbReference type="ChEBI" id="CHEBI:43474"/>
        <dbReference type="ChEBI" id="CHEBI:83144"/>
        <dbReference type="ChEBI" id="CHEBI:83145"/>
        <dbReference type="ChEBI" id="CHEBI:456216"/>
        <dbReference type="EC" id="6.3.4.14"/>
    </reaction>
</comment>
<keyword evidence="9" id="KW-0809">Transit peptide</keyword>
<evidence type="ECO:0000256" key="1">
    <source>
        <dbReference type="ARBA" id="ARBA00001953"/>
    </source>
</evidence>
<dbReference type="PROSITE" id="PS50979">
    <property type="entry name" value="BC"/>
    <property type="match status" value="1"/>
</dbReference>
<dbReference type="SUPFAM" id="SSF51230">
    <property type="entry name" value="Single hybrid motif"/>
    <property type="match status" value="1"/>
</dbReference>
<dbReference type="FunFam" id="3.40.50.20:FF:000010">
    <property type="entry name" value="Propionyl-CoA carboxylase subunit alpha"/>
    <property type="match status" value="1"/>
</dbReference>
<comment type="cofactor">
    <cofactor evidence="1">
        <name>biotin</name>
        <dbReference type="ChEBI" id="CHEBI:57586"/>
    </cofactor>
</comment>
<keyword evidence="10" id="KW-0092">Biotin</keyword>
<evidence type="ECO:0000256" key="6">
    <source>
        <dbReference type="ARBA" id="ARBA00022598"/>
    </source>
</evidence>
<keyword evidence="8 13" id="KW-0067">ATP-binding</keyword>
<organism evidence="17">
    <name type="scientific">Salinispirillum sp. LH 10-3-1</name>
    <dbReference type="NCBI Taxonomy" id="2952525"/>
    <lineage>
        <taxon>Bacteria</taxon>
        <taxon>Pseudomonadati</taxon>
        <taxon>Pseudomonadota</taxon>
        <taxon>Gammaproteobacteria</taxon>
        <taxon>Oceanospirillales</taxon>
        <taxon>Saccharospirillaceae</taxon>
        <taxon>Salinispirillum</taxon>
    </lineage>
</organism>
<dbReference type="InterPro" id="IPR005479">
    <property type="entry name" value="CPAse_ATP-bd"/>
</dbReference>
<dbReference type="GO" id="GO:0004075">
    <property type="term" value="F:biotin carboxylase activity"/>
    <property type="evidence" value="ECO:0007669"/>
    <property type="project" value="UniProtKB-EC"/>
</dbReference>
<dbReference type="InterPro" id="IPR005482">
    <property type="entry name" value="Biotin_COase_C"/>
</dbReference>
<dbReference type="Pfam" id="PF00289">
    <property type="entry name" value="Biotin_carb_N"/>
    <property type="match status" value="1"/>
</dbReference>
<evidence type="ECO:0000256" key="12">
    <source>
        <dbReference type="ARBA" id="ARBA00048600"/>
    </source>
</evidence>
<dbReference type="GO" id="GO:0046872">
    <property type="term" value="F:metal ion binding"/>
    <property type="evidence" value="ECO:0007669"/>
    <property type="project" value="InterPro"/>
</dbReference>
<dbReference type="PROSITE" id="PS50975">
    <property type="entry name" value="ATP_GRASP"/>
    <property type="match status" value="1"/>
</dbReference>
<dbReference type="SUPFAM" id="SSF52440">
    <property type="entry name" value="PreATP-grasp domain"/>
    <property type="match status" value="1"/>
</dbReference>
<dbReference type="SMART" id="SM01209">
    <property type="entry name" value="GARS_A"/>
    <property type="match status" value="1"/>
</dbReference>
<evidence type="ECO:0000256" key="3">
    <source>
        <dbReference type="ARBA" id="ARBA00004956"/>
    </source>
</evidence>